<evidence type="ECO:0000313" key="9">
    <source>
        <dbReference type="Proteomes" id="UP000324897"/>
    </source>
</evidence>
<comment type="caution">
    <text evidence="8">The sequence shown here is derived from an EMBL/GenBank/DDBJ whole genome shotgun (WGS) entry which is preliminary data.</text>
</comment>
<evidence type="ECO:0000256" key="2">
    <source>
        <dbReference type="ARBA" id="ARBA00022741"/>
    </source>
</evidence>
<sequence length="223" mass="24713">MARQPTPCEQGGDEYDYLFKVVSIGDSCVGKSNLLSRFTRNSFSHHSRSTLGVECSNRTVQVEGKTIKAQTWDTAGMERYKALRRAYYRGAVGALLVYDVTNITTFENVKMWLKELRDNADSNIVVMLIGNKIDLTHLRSVAVEDAASFAQREGLFFMETSALDAINVEKAVQTVLDEIYRTISKNALSSEVSESGTDNIIEGQSIHVSVPNSSNFTSRCCSS</sequence>
<dbReference type="Proteomes" id="UP000324897">
    <property type="component" value="Chromosome 4"/>
</dbReference>
<dbReference type="GO" id="GO:0003924">
    <property type="term" value="F:GTPase activity"/>
    <property type="evidence" value="ECO:0007669"/>
    <property type="project" value="InterPro"/>
</dbReference>
<dbReference type="PRINTS" id="PR00449">
    <property type="entry name" value="RASTRNSFRMNG"/>
</dbReference>
<evidence type="ECO:0000256" key="3">
    <source>
        <dbReference type="ARBA" id="ARBA00023134"/>
    </source>
</evidence>
<dbReference type="InterPro" id="IPR005225">
    <property type="entry name" value="Small_GTP-bd"/>
</dbReference>
<evidence type="ECO:0000256" key="4">
    <source>
        <dbReference type="ARBA" id="ARBA00023136"/>
    </source>
</evidence>
<dbReference type="SMART" id="SM00176">
    <property type="entry name" value="RAN"/>
    <property type="match status" value="1"/>
</dbReference>
<keyword evidence="9" id="KW-1185">Reference proteome</keyword>
<keyword evidence="4" id="KW-0472">Membrane</keyword>
<dbReference type="InterPro" id="IPR027417">
    <property type="entry name" value="P-loop_NTPase"/>
</dbReference>
<dbReference type="GO" id="GO:0012505">
    <property type="term" value="C:endomembrane system"/>
    <property type="evidence" value="ECO:0007669"/>
    <property type="project" value="UniProtKB-SubCell"/>
</dbReference>
<evidence type="ECO:0000313" key="8">
    <source>
        <dbReference type="EMBL" id="TVU39689.1"/>
    </source>
</evidence>
<comment type="subcellular location">
    <subcellularLocation>
        <location evidence="7">Endomembrane system</location>
        <topology evidence="7">Lipid-anchor</topology>
    </subcellularLocation>
</comment>
<dbReference type="OrthoDB" id="9989112at2759"/>
<dbReference type="InterPro" id="IPR050209">
    <property type="entry name" value="Rab_GTPases_membrane_traffic"/>
</dbReference>
<keyword evidence="5" id="KW-0449">Lipoprotein</keyword>
<dbReference type="FunFam" id="3.40.50.300:FF:000067">
    <property type="entry name" value="ras-related protein RABA1f"/>
    <property type="match status" value="1"/>
</dbReference>
<protein>
    <submittedName>
        <fullName evidence="8">Uncharacterized protein</fullName>
    </submittedName>
</protein>
<dbReference type="Gene3D" id="3.40.50.300">
    <property type="entry name" value="P-loop containing nucleotide triphosphate hydrolases"/>
    <property type="match status" value="1"/>
</dbReference>
<evidence type="ECO:0000256" key="7">
    <source>
        <dbReference type="ARBA" id="ARBA00037868"/>
    </source>
</evidence>
<gene>
    <name evidence="8" type="ORF">EJB05_13122</name>
</gene>
<evidence type="ECO:0000256" key="5">
    <source>
        <dbReference type="ARBA" id="ARBA00023288"/>
    </source>
</evidence>
<evidence type="ECO:0000256" key="1">
    <source>
        <dbReference type="ARBA" id="ARBA00006270"/>
    </source>
</evidence>
<accession>A0A5J9VU08</accession>
<reference evidence="8 9" key="1">
    <citation type="journal article" date="2019" name="Sci. Rep.">
        <title>A high-quality genome of Eragrostis curvula grass provides insights into Poaceae evolution and supports new strategies to enhance forage quality.</title>
        <authorList>
            <person name="Carballo J."/>
            <person name="Santos B.A.C.M."/>
            <person name="Zappacosta D."/>
            <person name="Garbus I."/>
            <person name="Selva J.P."/>
            <person name="Gallo C.A."/>
            <person name="Diaz A."/>
            <person name="Albertini E."/>
            <person name="Caccamo M."/>
            <person name="Echenique V."/>
        </authorList>
    </citation>
    <scope>NUCLEOTIDE SEQUENCE [LARGE SCALE GENOMIC DNA]</scope>
    <source>
        <strain evidence="9">cv. Victoria</strain>
        <tissue evidence="8">Leaf</tissue>
    </source>
</reference>
<dbReference type="PROSITE" id="PS51419">
    <property type="entry name" value="RAB"/>
    <property type="match status" value="1"/>
</dbReference>
<proteinExistence type="inferred from homology"/>
<dbReference type="PROSITE" id="PS51421">
    <property type="entry name" value="RAS"/>
    <property type="match status" value="1"/>
</dbReference>
<comment type="similarity">
    <text evidence="1">Belongs to the small GTPase superfamily. Rab family.</text>
</comment>
<organism evidence="8 9">
    <name type="scientific">Eragrostis curvula</name>
    <name type="common">weeping love grass</name>
    <dbReference type="NCBI Taxonomy" id="38414"/>
    <lineage>
        <taxon>Eukaryota</taxon>
        <taxon>Viridiplantae</taxon>
        <taxon>Streptophyta</taxon>
        <taxon>Embryophyta</taxon>
        <taxon>Tracheophyta</taxon>
        <taxon>Spermatophyta</taxon>
        <taxon>Magnoliopsida</taxon>
        <taxon>Liliopsida</taxon>
        <taxon>Poales</taxon>
        <taxon>Poaceae</taxon>
        <taxon>PACMAD clade</taxon>
        <taxon>Chloridoideae</taxon>
        <taxon>Eragrostideae</taxon>
        <taxon>Eragrostidinae</taxon>
        <taxon>Eragrostis</taxon>
    </lineage>
</organism>
<keyword evidence="6" id="KW-0636">Prenylation</keyword>
<dbReference type="EMBL" id="RWGY01000007">
    <property type="protein sequence ID" value="TVU39689.1"/>
    <property type="molecule type" value="Genomic_DNA"/>
</dbReference>
<dbReference type="GO" id="GO:0005525">
    <property type="term" value="F:GTP binding"/>
    <property type="evidence" value="ECO:0007669"/>
    <property type="project" value="UniProtKB-KW"/>
</dbReference>
<dbReference type="SMART" id="SM00175">
    <property type="entry name" value="RAB"/>
    <property type="match status" value="1"/>
</dbReference>
<dbReference type="AlphaFoldDB" id="A0A5J9VU08"/>
<dbReference type="Gramene" id="TVU39689">
    <property type="protein sequence ID" value="TVU39689"/>
    <property type="gene ID" value="EJB05_13122"/>
</dbReference>
<feature type="non-terminal residue" evidence="8">
    <location>
        <position position="1"/>
    </location>
</feature>
<name>A0A5J9VU08_9POAL</name>
<dbReference type="PANTHER" id="PTHR47979">
    <property type="entry name" value="DRAB11-RELATED"/>
    <property type="match status" value="1"/>
</dbReference>
<keyword evidence="2" id="KW-0547">Nucleotide-binding</keyword>
<dbReference type="SMART" id="SM00173">
    <property type="entry name" value="RAS"/>
    <property type="match status" value="1"/>
</dbReference>
<dbReference type="SUPFAM" id="SSF52540">
    <property type="entry name" value="P-loop containing nucleoside triphosphate hydrolases"/>
    <property type="match status" value="1"/>
</dbReference>
<dbReference type="Pfam" id="PF00071">
    <property type="entry name" value="Ras"/>
    <property type="match status" value="1"/>
</dbReference>
<dbReference type="InterPro" id="IPR001806">
    <property type="entry name" value="Small_GTPase"/>
</dbReference>
<evidence type="ECO:0000256" key="6">
    <source>
        <dbReference type="ARBA" id="ARBA00023289"/>
    </source>
</evidence>
<dbReference type="PROSITE" id="PS51420">
    <property type="entry name" value="RHO"/>
    <property type="match status" value="1"/>
</dbReference>
<keyword evidence="3" id="KW-0342">GTP-binding</keyword>
<dbReference type="CDD" id="cd01868">
    <property type="entry name" value="Rab11_like"/>
    <property type="match status" value="1"/>
</dbReference>
<dbReference type="SMART" id="SM00174">
    <property type="entry name" value="RHO"/>
    <property type="match status" value="1"/>
</dbReference>
<dbReference type="NCBIfam" id="TIGR00231">
    <property type="entry name" value="small_GTP"/>
    <property type="match status" value="1"/>
</dbReference>